<reference evidence="3 4" key="1">
    <citation type="submission" date="2020-09" db="EMBL/GenBank/DDBJ databases">
        <title>Investigation of environmental microbe.</title>
        <authorList>
            <person name="Ou Y."/>
            <person name="Kang Q."/>
        </authorList>
    </citation>
    <scope>NUCLEOTIDE SEQUENCE [LARGE SCALE GENOMIC DNA]</scope>
    <source>
        <strain evidence="3 4">KJZ-9</strain>
    </source>
</reference>
<dbReference type="Pfam" id="PF07811">
    <property type="entry name" value="TadE"/>
    <property type="match status" value="1"/>
</dbReference>
<keyword evidence="1" id="KW-1133">Transmembrane helix</keyword>
<dbReference type="EMBL" id="CP061538">
    <property type="protein sequence ID" value="QNV40683.1"/>
    <property type="molecule type" value="Genomic_DNA"/>
</dbReference>
<dbReference type="Proteomes" id="UP000516421">
    <property type="component" value="Chromosome"/>
</dbReference>
<feature type="transmembrane region" description="Helical" evidence="1">
    <location>
        <begin position="20"/>
        <end position="41"/>
    </location>
</feature>
<keyword evidence="1" id="KW-0472">Membrane</keyword>
<sequence>MYSPLQNDTKERGNVTAEFVMVSALVLMLFGVVLQIAFALYARNIMLDAASAGARYGTLLDRTESEGRTRTEEIIAGGLPDIYQTTVSSSAVTVNGVDAIEIRVHGTLPVVGPFGFDQGIEVSGHAIVQK</sequence>
<keyword evidence="1" id="KW-0812">Transmembrane</keyword>
<protein>
    <submittedName>
        <fullName evidence="3">Pilus assembly protein</fullName>
    </submittedName>
</protein>
<organism evidence="3 4">
    <name type="scientific">Rothia amarae</name>
    <dbReference type="NCBI Taxonomy" id="169480"/>
    <lineage>
        <taxon>Bacteria</taxon>
        <taxon>Bacillati</taxon>
        <taxon>Actinomycetota</taxon>
        <taxon>Actinomycetes</taxon>
        <taxon>Micrococcales</taxon>
        <taxon>Micrococcaceae</taxon>
        <taxon>Rothia</taxon>
    </lineage>
</organism>
<feature type="domain" description="TadE-like" evidence="2">
    <location>
        <begin position="13"/>
        <end position="55"/>
    </location>
</feature>
<evidence type="ECO:0000256" key="1">
    <source>
        <dbReference type="SAM" id="Phobius"/>
    </source>
</evidence>
<dbReference type="KEGG" id="rama:IDM48_04575"/>
<dbReference type="AlphaFoldDB" id="A0A7H2BLY7"/>
<accession>A0A7H2BLY7</accession>
<keyword evidence="4" id="KW-1185">Reference proteome</keyword>
<evidence type="ECO:0000313" key="3">
    <source>
        <dbReference type="EMBL" id="QNV40683.1"/>
    </source>
</evidence>
<evidence type="ECO:0000259" key="2">
    <source>
        <dbReference type="Pfam" id="PF07811"/>
    </source>
</evidence>
<dbReference type="RefSeq" id="WP_068171625.1">
    <property type="nucleotide sequence ID" value="NZ_BAAAHX010000004.1"/>
</dbReference>
<name>A0A7H2BLY7_9MICC</name>
<evidence type="ECO:0000313" key="4">
    <source>
        <dbReference type="Proteomes" id="UP000516421"/>
    </source>
</evidence>
<proteinExistence type="predicted"/>
<gene>
    <name evidence="3" type="ORF">IDM48_04575</name>
</gene>
<dbReference type="InterPro" id="IPR012495">
    <property type="entry name" value="TadE-like_dom"/>
</dbReference>